<evidence type="ECO:0000256" key="3">
    <source>
        <dbReference type="ARBA" id="ARBA00022722"/>
    </source>
</evidence>
<dbReference type="AlphaFoldDB" id="A0A7R8W2C7"/>
<dbReference type="Pfam" id="PF04493">
    <property type="entry name" value="Endonuclease_5"/>
    <property type="match status" value="1"/>
</dbReference>
<protein>
    <submittedName>
        <fullName evidence="6">Uncharacterized protein</fullName>
    </submittedName>
</protein>
<name>A0A7R8W2C7_9CRUS</name>
<keyword evidence="3" id="KW-0540">Nuclease</keyword>
<keyword evidence="2" id="KW-0963">Cytoplasm</keyword>
<keyword evidence="4" id="KW-0255">Endonuclease</keyword>
<accession>A0A7R8W2C7</accession>
<dbReference type="GO" id="GO:0003727">
    <property type="term" value="F:single-stranded RNA binding"/>
    <property type="evidence" value="ECO:0007669"/>
    <property type="project" value="TreeGrafter"/>
</dbReference>
<evidence type="ECO:0000313" key="6">
    <source>
        <dbReference type="EMBL" id="CAD7223527.1"/>
    </source>
</evidence>
<dbReference type="GO" id="GO:0005730">
    <property type="term" value="C:nucleolus"/>
    <property type="evidence" value="ECO:0007669"/>
    <property type="project" value="TreeGrafter"/>
</dbReference>
<evidence type="ECO:0000256" key="4">
    <source>
        <dbReference type="ARBA" id="ARBA00022759"/>
    </source>
</evidence>
<sequence length="257" mass="28833">MAACERICGEVDDVLTKAEVELANRQIEEHSKIIKEDTEPWEMEAEGPSPRMVGGLDISYLKCDPIEEEYKAGFLAVKEAPHLVSVVEEFQAEHPEVKLDVVLVDGNGTLHPRRFGSACSVGLSLNLAAVGVAKNLLHIPELGVLRDKSIEQQLHYGERRSIQEDLDAVMLKTSRDSFRPVYVSIGHRISIDTAAQLVLRCCKTRIPEPIRFADATSREVLRRWKGSTEIPKPLEEVDVDYITKSCSHGFNKRRLPH</sequence>
<dbReference type="OrthoDB" id="9976048at2759"/>
<evidence type="ECO:0000256" key="5">
    <source>
        <dbReference type="ARBA" id="ARBA00022801"/>
    </source>
</evidence>
<keyword evidence="5" id="KW-0378">Hydrolase</keyword>
<organism evidence="6">
    <name type="scientific">Cyprideis torosa</name>
    <dbReference type="NCBI Taxonomy" id="163714"/>
    <lineage>
        <taxon>Eukaryota</taxon>
        <taxon>Metazoa</taxon>
        <taxon>Ecdysozoa</taxon>
        <taxon>Arthropoda</taxon>
        <taxon>Crustacea</taxon>
        <taxon>Oligostraca</taxon>
        <taxon>Ostracoda</taxon>
        <taxon>Podocopa</taxon>
        <taxon>Podocopida</taxon>
        <taxon>Cytherocopina</taxon>
        <taxon>Cytheroidea</taxon>
        <taxon>Cytherideidae</taxon>
        <taxon>Cyprideis</taxon>
    </lineage>
</organism>
<proteinExistence type="predicted"/>
<dbReference type="GO" id="GO:0005737">
    <property type="term" value="C:cytoplasm"/>
    <property type="evidence" value="ECO:0007669"/>
    <property type="project" value="UniProtKB-SubCell"/>
</dbReference>
<dbReference type="InterPro" id="IPR007581">
    <property type="entry name" value="Endonuclease-V"/>
</dbReference>
<evidence type="ECO:0000256" key="1">
    <source>
        <dbReference type="ARBA" id="ARBA00004496"/>
    </source>
</evidence>
<dbReference type="PANTHER" id="PTHR28511">
    <property type="entry name" value="ENDONUCLEASE V"/>
    <property type="match status" value="1"/>
</dbReference>
<dbReference type="EMBL" id="OB660216">
    <property type="protein sequence ID" value="CAD7223527.1"/>
    <property type="molecule type" value="Genomic_DNA"/>
</dbReference>
<dbReference type="GO" id="GO:0016891">
    <property type="term" value="F:RNA endonuclease activity producing 5'-phosphomonoesters, hydrolytic mechanism"/>
    <property type="evidence" value="ECO:0007669"/>
    <property type="project" value="TreeGrafter"/>
</dbReference>
<comment type="subcellular location">
    <subcellularLocation>
        <location evidence="1">Cytoplasm</location>
    </subcellularLocation>
</comment>
<reference evidence="6" key="1">
    <citation type="submission" date="2020-11" db="EMBL/GenBank/DDBJ databases">
        <authorList>
            <person name="Tran Van P."/>
        </authorList>
    </citation>
    <scope>NUCLEOTIDE SEQUENCE</scope>
</reference>
<gene>
    <name evidence="6" type="ORF">CTOB1V02_LOCUS1511</name>
</gene>
<dbReference type="Gene3D" id="3.30.2170.10">
    <property type="entry name" value="archaeoglobus fulgidus dsm 4304 superfamily"/>
    <property type="match status" value="1"/>
</dbReference>
<evidence type="ECO:0000256" key="2">
    <source>
        <dbReference type="ARBA" id="ARBA00022490"/>
    </source>
</evidence>
<dbReference type="GO" id="GO:0006281">
    <property type="term" value="P:DNA repair"/>
    <property type="evidence" value="ECO:0007669"/>
    <property type="project" value="InterPro"/>
</dbReference>
<dbReference type="PANTHER" id="PTHR28511:SF1">
    <property type="entry name" value="ENDONUCLEASE V"/>
    <property type="match status" value="1"/>
</dbReference>